<feature type="region of interest" description="Disordered" evidence="1">
    <location>
        <begin position="97"/>
        <end position="146"/>
    </location>
</feature>
<feature type="compositionally biased region" description="Basic and acidic residues" evidence="1">
    <location>
        <begin position="118"/>
        <end position="140"/>
    </location>
</feature>
<protein>
    <submittedName>
        <fullName evidence="3">Uncharacterized protein</fullName>
    </submittedName>
</protein>
<proteinExistence type="predicted"/>
<organism evidence="3">
    <name type="scientific">Microbacterium sp. A8/3-1</name>
    <dbReference type="NCBI Taxonomy" id="3160749"/>
    <lineage>
        <taxon>Bacteria</taxon>
        <taxon>Bacillati</taxon>
        <taxon>Actinomycetota</taxon>
        <taxon>Actinomycetes</taxon>
        <taxon>Micrococcales</taxon>
        <taxon>Microbacteriaceae</taxon>
        <taxon>Microbacterium</taxon>
    </lineage>
</organism>
<evidence type="ECO:0000313" key="3">
    <source>
        <dbReference type="EMBL" id="XBX77918.1"/>
    </source>
</evidence>
<accession>A0AAU7VUW5</accession>
<dbReference type="PROSITE" id="PS51257">
    <property type="entry name" value="PROKAR_LIPOPROTEIN"/>
    <property type="match status" value="1"/>
</dbReference>
<feature type="signal peptide" evidence="2">
    <location>
        <begin position="1"/>
        <end position="21"/>
    </location>
</feature>
<name>A0AAU7VUW5_9MICO</name>
<evidence type="ECO:0000256" key="2">
    <source>
        <dbReference type="SAM" id="SignalP"/>
    </source>
</evidence>
<dbReference type="AlphaFoldDB" id="A0AAU7VUW5"/>
<feature type="chain" id="PRO_5043605255" evidence="2">
    <location>
        <begin position="22"/>
        <end position="146"/>
    </location>
</feature>
<reference evidence="3" key="1">
    <citation type="submission" date="2024-06" db="EMBL/GenBank/DDBJ databases">
        <title>Draft genome sequence of Microbacterium sp. strain A8/3-1, isolated from Oxytropis tragacanthoides Fisch. ex DC. Root nodules in the Altai region of Russia.</title>
        <authorList>
            <person name="Sazanova A."/>
            <person name="Guro P."/>
            <person name="Kuznetsova I."/>
            <person name="Belimov A."/>
            <person name="Safronova V."/>
        </authorList>
    </citation>
    <scope>NUCLEOTIDE SEQUENCE</scope>
    <source>
        <strain evidence="3">A8/3-1</strain>
    </source>
</reference>
<keyword evidence="2" id="KW-0732">Signal</keyword>
<dbReference type="EMBL" id="CP158357">
    <property type="protein sequence ID" value="XBX77918.1"/>
    <property type="molecule type" value="Genomic_DNA"/>
</dbReference>
<sequence>MSRRLRLGCAAVVLATLLAVAGCSATASGLDTQTSGEWQSRVLAIAESAEAGDIPAALLELDALQAETAQARTDGEISAERAAIIQQSIDVVRSDLEADVAVTPAPEETATDDTTDTDSDKGDKGKSENKSDNGKKNDDNGKDEDD</sequence>
<dbReference type="RefSeq" id="WP_350351321.1">
    <property type="nucleotide sequence ID" value="NZ_CP158357.1"/>
</dbReference>
<gene>
    <name evidence="3" type="ORF">ABS642_18690</name>
</gene>
<evidence type="ECO:0000256" key="1">
    <source>
        <dbReference type="SAM" id="MobiDB-lite"/>
    </source>
</evidence>